<dbReference type="SUPFAM" id="SSF55315">
    <property type="entry name" value="L30e-like"/>
    <property type="match status" value="1"/>
</dbReference>
<dbReference type="InterPro" id="IPR029028">
    <property type="entry name" value="Alpha/beta_knot_MTases"/>
</dbReference>
<dbReference type="AlphaFoldDB" id="Q97GK8"/>
<dbReference type="GO" id="GO:0006396">
    <property type="term" value="P:RNA processing"/>
    <property type="evidence" value="ECO:0007669"/>
    <property type="project" value="InterPro"/>
</dbReference>
<dbReference type="GO" id="GO:0032259">
    <property type="term" value="P:methylation"/>
    <property type="evidence" value="ECO:0007669"/>
    <property type="project" value="UniProtKB-KW"/>
</dbReference>
<dbReference type="CDD" id="cd18095">
    <property type="entry name" value="SpoU-like_rRNA-MTase"/>
    <property type="match status" value="1"/>
</dbReference>
<dbReference type="KEGG" id="cac:CA_C2358"/>
<dbReference type="Gene3D" id="3.30.1330.30">
    <property type="match status" value="1"/>
</dbReference>
<dbReference type="PATRIC" id="fig|272562.8.peg.2554"/>
<dbReference type="InterPro" id="IPR001537">
    <property type="entry name" value="SpoU_MeTrfase"/>
</dbReference>
<dbReference type="PIR" id="G97190">
    <property type="entry name" value="G97190"/>
</dbReference>
<accession>Q97GK8</accession>
<dbReference type="SMART" id="SM00967">
    <property type="entry name" value="SpoU_sub_bind"/>
    <property type="match status" value="1"/>
</dbReference>
<reference evidence="5 6" key="1">
    <citation type="journal article" date="2001" name="J. Bacteriol.">
        <title>Genome sequence and comparative analysis of the solvent-producing bacterium Clostridium acetobutylicum.</title>
        <authorList>
            <person name="Nolling J."/>
            <person name="Breton G."/>
            <person name="Omelchenko M.V."/>
            <person name="Makarova K.S."/>
            <person name="Zeng Q."/>
            <person name="Gibson R."/>
            <person name="Lee H.M."/>
            <person name="Dubois J."/>
            <person name="Qiu D."/>
            <person name="Hitti J."/>
            <person name="Wolf Y.I."/>
            <person name="Tatusov R.L."/>
            <person name="Sabathe F."/>
            <person name="Doucette-Stamm L."/>
            <person name="Soucaille P."/>
            <person name="Daly M.J."/>
            <person name="Bennett G.N."/>
            <person name="Koonin E.V."/>
            <person name="Smith D.R."/>
        </authorList>
    </citation>
    <scope>NUCLEOTIDE SEQUENCE [LARGE SCALE GENOMIC DNA]</scope>
    <source>
        <strain evidence="6">ATCC 824 / DSM 792 / JCM 1419 / LMG 5710 / VKM B-1787</strain>
    </source>
</reference>
<dbReference type="InterPro" id="IPR013123">
    <property type="entry name" value="SpoU_subst-bd"/>
</dbReference>
<dbReference type="EMBL" id="AE001437">
    <property type="protein sequence ID" value="AAK80314.1"/>
    <property type="molecule type" value="Genomic_DNA"/>
</dbReference>
<dbReference type="OrthoDB" id="9785673at2"/>
<evidence type="ECO:0000259" key="4">
    <source>
        <dbReference type="SMART" id="SM00967"/>
    </source>
</evidence>
<dbReference type="InterPro" id="IPR053888">
    <property type="entry name" value="MRM3-like_sub_bind"/>
</dbReference>
<evidence type="ECO:0000256" key="2">
    <source>
        <dbReference type="ARBA" id="ARBA00022603"/>
    </source>
</evidence>
<keyword evidence="6" id="KW-1185">Reference proteome</keyword>
<dbReference type="GO" id="GO:0008173">
    <property type="term" value="F:RNA methyltransferase activity"/>
    <property type="evidence" value="ECO:0007669"/>
    <property type="project" value="InterPro"/>
</dbReference>
<dbReference type="InterPro" id="IPR029064">
    <property type="entry name" value="Ribosomal_eL30-like_sf"/>
</dbReference>
<dbReference type="PANTHER" id="PTHR43191:SF2">
    <property type="entry name" value="RRNA METHYLTRANSFERASE 3, MITOCHONDRIAL"/>
    <property type="match status" value="1"/>
</dbReference>
<dbReference type="Gene3D" id="3.40.1280.10">
    <property type="match status" value="1"/>
</dbReference>
<evidence type="ECO:0000313" key="6">
    <source>
        <dbReference type="Proteomes" id="UP000000814"/>
    </source>
</evidence>
<sequence length="261" mass="29526">MDTVIKSKENSIIKEVKKLNEKKHRDLKKSFIVEGLRFVREALESDFKIQYLFVSEKNYDKFILKELKELIKKEFQVIKVTESILKDICNTQTPQGIVAVVQYKEVAWKLTKGFYMLVDKVQDPGNMGTIIRTANAAGALGVIITKGTVDIYNNKTLRATMGSIFKIPIIFEDDNFSKIKELKKNGFKIIASSLDTEHNFYDVSLNEKLIIAVGNEGNGISDKIVDISDTKVKIPMPGNVESLNVGVAAAIMMFEYVRKMM</sequence>
<dbReference type="SUPFAM" id="SSF75217">
    <property type="entry name" value="alpha/beta knot"/>
    <property type="match status" value="1"/>
</dbReference>
<comment type="similarity">
    <text evidence="1">Belongs to the class IV-like SAM-binding methyltransferase superfamily. RNA methyltransferase TrmH family.</text>
</comment>
<dbReference type="HOGENOM" id="CLU_021322_3_2_9"/>
<protein>
    <submittedName>
        <fullName evidence="5">rRNA methylase, YSGA B.subtilis ortholog</fullName>
    </submittedName>
</protein>
<dbReference type="Pfam" id="PF22435">
    <property type="entry name" value="MRM3-like_sub_bind"/>
    <property type="match status" value="1"/>
</dbReference>
<name>Q97GK8_CLOAB</name>
<keyword evidence="2 5" id="KW-0489">Methyltransferase</keyword>
<dbReference type="InterPro" id="IPR029026">
    <property type="entry name" value="tRNA_m1G_MTases_N"/>
</dbReference>
<proteinExistence type="inferred from homology"/>
<evidence type="ECO:0000313" key="5">
    <source>
        <dbReference type="EMBL" id="AAK80314.1"/>
    </source>
</evidence>
<dbReference type="GO" id="GO:0003723">
    <property type="term" value="F:RNA binding"/>
    <property type="evidence" value="ECO:0007669"/>
    <property type="project" value="InterPro"/>
</dbReference>
<evidence type="ECO:0000256" key="3">
    <source>
        <dbReference type="ARBA" id="ARBA00022679"/>
    </source>
</evidence>
<dbReference type="InterPro" id="IPR051259">
    <property type="entry name" value="rRNA_Methyltransferase"/>
</dbReference>
<evidence type="ECO:0000256" key="1">
    <source>
        <dbReference type="ARBA" id="ARBA00007228"/>
    </source>
</evidence>
<gene>
    <name evidence="5" type="ordered locus">CA_C2358</name>
</gene>
<dbReference type="RefSeq" id="WP_010965655.1">
    <property type="nucleotide sequence ID" value="NC_003030.1"/>
</dbReference>
<dbReference type="PANTHER" id="PTHR43191">
    <property type="entry name" value="RRNA METHYLTRANSFERASE 3"/>
    <property type="match status" value="1"/>
</dbReference>
<dbReference type="GO" id="GO:0005737">
    <property type="term" value="C:cytoplasm"/>
    <property type="evidence" value="ECO:0007669"/>
    <property type="project" value="UniProtKB-ARBA"/>
</dbReference>
<dbReference type="eggNOG" id="COG0566">
    <property type="taxonomic scope" value="Bacteria"/>
</dbReference>
<dbReference type="Pfam" id="PF00588">
    <property type="entry name" value="SpoU_methylase"/>
    <property type="match status" value="1"/>
</dbReference>
<dbReference type="STRING" id="272562.CA_C2358"/>
<dbReference type="Proteomes" id="UP000000814">
    <property type="component" value="Chromosome"/>
</dbReference>
<keyword evidence="3" id="KW-0808">Transferase</keyword>
<organism evidence="5 6">
    <name type="scientific">Clostridium acetobutylicum (strain ATCC 824 / DSM 792 / JCM 1419 / IAM 19013 / LMG 5710 / NBRC 13948 / NRRL B-527 / VKM B-1787 / 2291 / W)</name>
    <dbReference type="NCBI Taxonomy" id="272562"/>
    <lineage>
        <taxon>Bacteria</taxon>
        <taxon>Bacillati</taxon>
        <taxon>Bacillota</taxon>
        <taxon>Clostridia</taxon>
        <taxon>Eubacteriales</taxon>
        <taxon>Clostridiaceae</taxon>
        <taxon>Clostridium</taxon>
    </lineage>
</organism>
<dbReference type="GeneID" id="44998833"/>
<feature type="domain" description="RNA 2-O ribose methyltransferase substrate binding" evidence="4">
    <location>
        <begin position="32"/>
        <end position="107"/>
    </location>
</feature>